<feature type="domain" description="Tectonic-1-3 N-terminal" evidence="8">
    <location>
        <begin position="57"/>
        <end position="149"/>
    </location>
</feature>
<keyword evidence="6" id="KW-0472">Membrane</keyword>
<evidence type="ECO:0000256" key="1">
    <source>
        <dbReference type="ARBA" id="ARBA00007633"/>
    </source>
</evidence>
<evidence type="ECO:0000256" key="3">
    <source>
        <dbReference type="ARBA" id="ARBA00022729"/>
    </source>
</evidence>
<dbReference type="InterPro" id="IPR057724">
    <property type="entry name" value="TCTN1-3_N"/>
</dbReference>
<dbReference type="PANTHER" id="PTHR14611:SF4">
    <property type="entry name" value="TECTONIC-3"/>
    <property type="match status" value="1"/>
</dbReference>
<accession>A0A8J0U5E0</accession>
<dbReference type="GeneID" id="108704732"/>
<comment type="similarity">
    <text evidence="1">Belongs to the tectonic family.</text>
</comment>
<dbReference type="Pfam" id="PF25752">
    <property type="entry name" value="DUF1619_N"/>
    <property type="match status" value="1"/>
</dbReference>
<dbReference type="PANTHER" id="PTHR14611">
    <property type="entry name" value="TECTONIC FAMILY MEMBER"/>
    <property type="match status" value="1"/>
</dbReference>
<evidence type="ECO:0000313" key="9">
    <source>
        <dbReference type="Proteomes" id="UP000186698"/>
    </source>
</evidence>
<organism evidence="9 10">
    <name type="scientific">Xenopus laevis</name>
    <name type="common">African clawed frog</name>
    <dbReference type="NCBI Taxonomy" id="8355"/>
    <lineage>
        <taxon>Eukaryota</taxon>
        <taxon>Metazoa</taxon>
        <taxon>Chordata</taxon>
        <taxon>Craniata</taxon>
        <taxon>Vertebrata</taxon>
        <taxon>Euteleostomi</taxon>
        <taxon>Amphibia</taxon>
        <taxon>Batrachia</taxon>
        <taxon>Anura</taxon>
        <taxon>Pipoidea</taxon>
        <taxon>Pipidae</taxon>
        <taxon>Xenopodinae</taxon>
        <taxon>Xenopus</taxon>
        <taxon>Xenopus</taxon>
    </lineage>
</organism>
<dbReference type="RefSeq" id="XP_018096895.1">
    <property type="nucleotide sequence ID" value="XM_018241406.2"/>
</dbReference>
<feature type="domain" description="Tectonic-1-3" evidence="7">
    <location>
        <begin position="178"/>
        <end position="331"/>
    </location>
</feature>
<feature type="transmembrane region" description="Helical" evidence="6">
    <location>
        <begin position="33"/>
        <end position="57"/>
    </location>
</feature>
<evidence type="ECO:0000313" key="11">
    <source>
        <dbReference type="Xenbase" id="XB-GENE-22061170"/>
    </source>
</evidence>
<comment type="subunit">
    <text evidence="2">Part of the tectonic-like complex (also named B9 complex).</text>
</comment>
<evidence type="ECO:0000313" key="10">
    <source>
        <dbReference type="RefSeq" id="XP_018096895.1"/>
    </source>
</evidence>
<reference evidence="10" key="1">
    <citation type="submission" date="2025-08" db="UniProtKB">
        <authorList>
            <consortium name="RefSeq"/>
        </authorList>
    </citation>
    <scope>IDENTIFICATION</scope>
    <source>
        <strain evidence="10">J_2021</strain>
        <tissue evidence="10">Erythrocytes</tissue>
    </source>
</reference>
<proteinExistence type="inferred from homology"/>
<dbReference type="AlphaFoldDB" id="A0A8J0U5E0"/>
<dbReference type="InterPro" id="IPR011677">
    <property type="entry name" value="TCTN1-3_dom"/>
</dbReference>
<protein>
    <submittedName>
        <fullName evidence="10">Tectonic-3</fullName>
    </submittedName>
</protein>
<keyword evidence="6" id="KW-1133">Transmembrane helix</keyword>
<keyword evidence="4" id="KW-0970">Cilium biogenesis/degradation</keyword>
<dbReference type="KEGG" id="xla:108704732"/>
<dbReference type="Xenbase" id="XB-GENE-22061170">
    <property type="gene designation" value="tctn3.L"/>
</dbReference>
<dbReference type="CTD" id="108704732"/>
<dbReference type="GO" id="GO:0060271">
    <property type="term" value="P:cilium assembly"/>
    <property type="evidence" value="ECO:0000318"/>
    <property type="project" value="GO_Central"/>
</dbReference>
<keyword evidence="5" id="KW-0325">Glycoprotein</keyword>
<evidence type="ECO:0000256" key="2">
    <source>
        <dbReference type="ARBA" id="ARBA00011495"/>
    </source>
</evidence>
<evidence type="ECO:0000259" key="8">
    <source>
        <dbReference type="Pfam" id="PF25752"/>
    </source>
</evidence>
<feature type="domain" description="Tectonic-1-3" evidence="7">
    <location>
        <begin position="346"/>
        <end position="504"/>
    </location>
</feature>
<sequence length="545" mass="56627">MPRGWAEGGNRAVSLAAGSEAVAKETGRESAMVPLVMVPLVMVVLLWAGGVGAAAGVSVCTCDLSPGLCDLNCCCDPDCSLSDPTNVFSFCLPGSTKLQRWSCLSSWLMFRSNTPYPTSNIAPLTPGSPALFCVLPTDSTLNYFMSPQTVSLGGFSAVSGQYSGASFSPVSESNPTVPSFYKAGDPIFTISPSGTLGQLRQPTAVGHSNICSFSNSARFLQSVTTSCLRVINSVSGSCLTDPTLSSEYFYRNITVIGANPTGTVSASQRVPIISLMTDTPILQGNTCNNVVAQVNYTLRYNGTGEIVSVTVSFTLINVSGPSVSLVQSFGVLYESVSSVTPGTVRSGNPGYLVGLPVLTDAGPLLVPRSLGGSCSSSPVGFGVNTLSGCTIRAQGAESCGDVSNRAHSLLLGANVPQAVASFGNAVASQSGQWVPIIYQNCSTQPPGNCTSCPLPVSLTIQILHASVGQLSNPQSQVLGVRFHYSCQLVQCQDTTILQTQVTFSDVTQRGPPPRSSAPGHLHHWASGANKGSLLALVLVGYLLQL</sequence>
<dbReference type="OrthoDB" id="184109at2759"/>
<evidence type="ECO:0000259" key="7">
    <source>
        <dbReference type="Pfam" id="PF07773"/>
    </source>
</evidence>
<evidence type="ECO:0000256" key="6">
    <source>
        <dbReference type="SAM" id="Phobius"/>
    </source>
</evidence>
<gene>
    <name evidence="10 11" type="primary">tctn3.L</name>
</gene>
<evidence type="ECO:0000256" key="4">
    <source>
        <dbReference type="ARBA" id="ARBA00022794"/>
    </source>
</evidence>
<keyword evidence="9" id="KW-1185">Reference proteome</keyword>
<dbReference type="Pfam" id="PF07773">
    <property type="entry name" value="TCTN_DUF1619"/>
    <property type="match status" value="2"/>
</dbReference>
<dbReference type="AGR" id="Xenbase:XB-GENE-22061170"/>
<evidence type="ECO:0000256" key="5">
    <source>
        <dbReference type="ARBA" id="ARBA00023180"/>
    </source>
</evidence>
<dbReference type="InterPro" id="IPR040354">
    <property type="entry name" value="TCTN1-3"/>
</dbReference>
<keyword evidence="6" id="KW-0812">Transmembrane</keyword>
<dbReference type="GO" id="GO:0007224">
    <property type="term" value="P:smoothened signaling pathway"/>
    <property type="evidence" value="ECO:0000318"/>
    <property type="project" value="GO_Central"/>
</dbReference>
<keyword evidence="3" id="KW-0732">Signal</keyword>
<name>A0A8J0U5E0_XENLA</name>
<dbReference type="Proteomes" id="UP000186698">
    <property type="component" value="Chromosome 9_10L"/>
</dbReference>